<evidence type="ECO:0000256" key="2">
    <source>
        <dbReference type="ARBA" id="ARBA00008834"/>
    </source>
</evidence>
<evidence type="ECO:0000256" key="6">
    <source>
        <dbReference type="ARBA" id="ARBA00022801"/>
    </source>
</evidence>
<feature type="chain" id="PRO_5040278324" evidence="15">
    <location>
        <begin position="21"/>
        <end position="393"/>
    </location>
</feature>
<dbReference type="EMBL" id="BRPK01000010">
    <property type="protein sequence ID" value="GLB41868.1"/>
    <property type="molecule type" value="Genomic_DNA"/>
</dbReference>
<keyword evidence="5" id="KW-0677">Repeat</keyword>
<dbReference type="InterPro" id="IPR012334">
    <property type="entry name" value="Pectin_lyas_fold"/>
</dbReference>
<evidence type="ECO:0000256" key="11">
    <source>
        <dbReference type="ARBA" id="ARBA00023326"/>
    </source>
</evidence>
<dbReference type="Proteomes" id="UP001063166">
    <property type="component" value="Unassembled WGS sequence"/>
</dbReference>
<feature type="signal peptide" evidence="15">
    <location>
        <begin position="1"/>
        <end position="20"/>
    </location>
</feature>
<dbReference type="OrthoDB" id="187139at2759"/>
<reference evidence="16" key="1">
    <citation type="submission" date="2022-07" db="EMBL/GenBank/DDBJ databases">
        <title>The genome of Lyophyllum shimeji provides insight into the initial evolution of ectomycorrhizal fungal genome.</title>
        <authorList>
            <person name="Kobayashi Y."/>
            <person name="Shibata T."/>
            <person name="Hirakawa H."/>
            <person name="Shigenobu S."/>
            <person name="Nishiyama T."/>
            <person name="Yamada A."/>
            <person name="Hasebe M."/>
            <person name="Kawaguchi M."/>
        </authorList>
    </citation>
    <scope>NUCLEOTIDE SEQUENCE</scope>
    <source>
        <strain evidence="16">AT787</strain>
    </source>
</reference>
<comment type="similarity">
    <text evidence="2 14">Belongs to the glycosyl hydrolase 28 family.</text>
</comment>
<protein>
    <submittedName>
        <fullName evidence="16">Glycoside hydrolase family 28 protein</fullName>
    </submittedName>
</protein>
<evidence type="ECO:0000256" key="5">
    <source>
        <dbReference type="ARBA" id="ARBA00022737"/>
    </source>
</evidence>
<organism evidence="16 17">
    <name type="scientific">Lyophyllum shimeji</name>
    <name type="common">Hon-shimeji</name>
    <name type="synonym">Tricholoma shimeji</name>
    <dbReference type="NCBI Taxonomy" id="47721"/>
    <lineage>
        <taxon>Eukaryota</taxon>
        <taxon>Fungi</taxon>
        <taxon>Dikarya</taxon>
        <taxon>Basidiomycota</taxon>
        <taxon>Agaricomycotina</taxon>
        <taxon>Agaricomycetes</taxon>
        <taxon>Agaricomycetidae</taxon>
        <taxon>Agaricales</taxon>
        <taxon>Tricholomatineae</taxon>
        <taxon>Lyophyllaceae</taxon>
        <taxon>Lyophyllum</taxon>
    </lineage>
</organism>
<feature type="active site" evidence="13">
    <location>
        <position position="241"/>
    </location>
</feature>
<dbReference type="GO" id="GO:0000272">
    <property type="term" value="P:polysaccharide catabolic process"/>
    <property type="evidence" value="ECO:0007669"/>
    <property type="project" value="UniProtKB-KW"/>
</dbReference>
<evidence type="ECO:0000256" key="14">
    <source>
        <dbReference type="RuleBase" id="RU361169"/>
    </source>
</evidence>
<dbReference type="InterPro" id="IPR000743">
    <property type="entry name" value="Glyco_hydro_28"/>
</dbReference>
<evidence type="ECO:0000256" key="8">
    <source>
        <dbReference type="ARBA" id="ARBA00023277"/>
    </source>
</evidence>
<dbReference type="AlphaFoldDB" id="A0A9P3PUL8"/>
<accession>A0A9P3PUL8</accession>
<keyword evidence="10" id="KW-0961">Cell wall biogenesis/degradation</keyword>
<dbReference type="PROSITE" id="PS00502">
    <property type="entry name" value="POLYGALACTURONASE"/>
    <property type="match status" value="1"/>
</dbReference>
<keyword evidence="11" id="KW-0624">Polysaccharide degradation</keyword>
<evidence type="ECO:0000256" key="4">
    <source>
        <dbReference type="ARBA" id="ARBA00022729"/>
    </source>
</evidence>
<dbReference type="PANTHER" id="PTHR31736">
    <property type="match status" value="1"/>
</dbReference>
<keyword evidence="17" id="KW-1185">Reference proteome</keyword>
<keyword evidence="8" id="KW-0119">Carbohydrate metabolism</keyword>
<evidence type="ECO:0000313" key="16">
    <source>
        <dbReference type="EMBL" id="GLB41868.1"/>
    </source>
</evidence>
<evidence type="ECO:0000256" key="3">
    <source>
        <dbReference type="ARBA" id="ARBA00022525"/>
    </source>
</evidence>
<keyword evidence="9 14" id="KW-0326">Glycosidase</keyword>
<dbReference type="SUPFAM" id="SSF51126">
    <property type="entry name" value="Pectin lyase-like"/>
    <property type="match status" value="1"/>
</dbReference>
<evidence type="ECO:0000256" key="1">
    <source>
        <dbReference type="ARBA" id="ARBA00004613"/>
    </source>
</evidence>
<evidence type="ECO:0000256" key="9">
    <source>
        <dbReference type="ARBA" id="ARBA00023295"/>
    </source>
</evidence>
<evidence type="ECO:0000313" key="17">
    <source>
        <dbReference type="Proteomes" id="UP001063166"/>
    </source>
</evidence>
<keyword evidence="6 14" id="KW-0378">Hydrolase</keyword>
<dbReference type="GO" id="GO:0071555">
    <property type="term" value="P:cell wall organization"/>
    <property type="evidence" value="ECO:0007669"/>
    <property type="project" value="UniProtKB-KW"/>
</dbReference>
<name>A0A9P3PUL8_LYOSH</name>
<evidence type="ECO:0000256" key="13">
    <source>
        <dbReference type="PROSITE-ProRule" id="PRU10052"/>
    </source>
</evidence>
<dbReference type="Gene3D" id="2.160.20.10">
    <property type="entry name" value="Single-stranded right-handed beta-helix, Pectin lyase-like"/>
    <property type="match status" value="1"/>
</dbReference>
<keyword evidence="3" id="KW-0964">Secreted</keyword>
<comment type="subcellular location">
    <subcellularLocation>
        <location evidence="1">Secreted</location>
    </subcellularLocation>
</comment>
<comment type="caution">
    <text evidence="16">The sequence shown here is derived from an EMBL/GenBank/DDBJ whole genome shotgun (WGS) entry which is preliminary data.</text>
</comment>
<evidence type="ECO:0000256" key="7">
    <source>
        <dbReference type="ARBA" id="ARBA00023180"/>
    </source>
</evidence>
<evidence type="ECO:0000256" key="10">
    <source>
        <dbReference type="ARBA" id="ARBA00023316"/>
    </source>
</evidence>
<dbReference type="GO" id="GO:0005576">
    <property type="term" value="C:extracellular region"/>
    <property type="evidence" value="ECO:0007669"/>
    <property type="project" value="UniProtKB-SubCell"/>
</dbReference>
<keyword evidence="7" id="KW-0325">Glycoprotein</keyword>
<gene>
    <name evidence="16" type="ORF">LshimejAT787_1004680</name>
</gene>
<dbReference type="Pfam" id="PF00295">
    <property type="entry name" value="Glyco_hydro_28"/>
    <property type="match status" value="1"/>
</dbReference>
<evidence type="ECO:0000256" key="12">
    <source>
        <dbReference type="ARBA" id="ARBA00037278"/>
    </source>
</evidence>
<dbReference type="GO" id="GO:0004650">
    <property type="term" value="F:polygalacturonase activity"/>
    <property type="evidence" value="ECO:0007669"/>
    <property type="project" value="InterPro"/>
</dbReference>
<keyword evidence="4 15" id="KW-0732">Signal</keyword>
<sequence length="393" mass="40620">MPSPLLVLLSLVFPFFLVGATPLEKRATCTVASAGNAGVDDVPAIEAAIKSCGNGGIIVLSAGKTYMIRSTLDFTGCVGCEVQIEGTLKLSDDTTFWNGVRAAILLTNVSGATIHSKTSTGLVDGNGVPFWRKFASDSSFARPTLMYITGGSKITIHQSNSAPNVFHSVTGGASNVLYRGLTLKAVATSTATPKNTDGFDVRASTFVTITQTTVQNQDDCVAFKAGANYVTVTDITCSGSHGLSVGSLAKSNNDAVTNIYVSGATMIDSSKATGIKLYDGSSGHGVATVRNVTFDSITIQKCDYAAQIQSCYGSTDTCVPSKHTVTDVYWTNIKGTTSTKEDPVVANLNCPSQGTCNLHFSGFTVKAPSGKANLLCTAVNSNSGVSCSGAASG</sequence>
<proteinExistence type="inferred from homology"/>
<dbReference type="InterPro" id="IPR011050">
    <property type="entry name" value="Pectin_lyase_fold/virulence"/>
</dbReference>
<dbReference type="PANTHER" id="PTHR31736:SF9">
    <property type="entry name" value="ENDO-XYLOGALACTURONAN HYDROLASE A-RELATED"/>
    <property type="match status" value="1"/>
</dbReference>
<evidence type="ECO:0000256" key="15">
    <source>
        <dbReference type="SAM" id="SignalP"/>
    </source>
</evidence>
<comment type="function">
    <text evidence="12">Pectinolytic enzyme involved in the degradation of xylogalacturonan (xga), a galacturonan backbone heavily substituted with xylose, and which is one important component of the hairy regions of pectin. Activity requires a galacturonic acid backbone substituted with xylose.</text>
</comment>